<protein>
    <submittedName>
        <fullName evidence="2">Uncharacterized protein</fullName>
    </submittedName>
</protein>
<dbReference type="Proteomes" id="UP000593566">
    <property type="component" value="Unassembled WGS sequence"/>
</dbReference>
<keyword evidence="1" id="KW-0732">Signal</keyword>
<feature type="signal peptide" evidence="1">
    <location>
        <begin position="1"/>
        <end position="22"/>
    </location>
</feature>
<comment type="caution">
    <text evidence="2">The sequence shown here is derived from an EMBL/GenBank/DDBJ whole genome shotgun (WGS) entry which is preliminary data.</text>
</comment>
<dbReference type="EMBL" id="JACCJB010000019">
    <property type="protein sequence ID" value="KAF6219694.1"/>
    <property type="molecule type" value="Genomic_DNA"/>
</dbReference>
<reference evidence="2 3" key="1">
    <citation type="journal article" date="2020" name="Genomics">
        <title>Complete, high-quality genomes from long-read metagenomic sequencing of two wolf lichen thalli reveals enigmatic genome architecture.</title>
        <authorList>
            <person name="McKenzie S.K."/>
            <person name="Walston R.F."/>
            <person name="Allen J.L."/>
        </authorList>
    </citation>
    <scope>NUCLEOTIDE SEQUENCE [LARGE SCALE GENOMIC DNA]</scope>
    <source>
        <strain evidence="2">WasteWater1</strain>
    </source>
</reference>
<evidence type="ECO:0000313" key="3">
    <source>
        <dbReference type="Proteomes" id="UP000593566"/>
    </source>
</evidence>
<name>A0A8H6F9K9_9LECA</name>
<proteinExistence type="predicted"/>
<evidence type="ECO:0000256" key="1">
    <source>
        <dbReference type="SAM" id="SignalP"/>
    </source>
</evidence>
<dbReference type="RefSeq" id="XP_037149129.1">
    <property type="nucleotide sequence ID" value="XM_037295082.1"/>
</dbReference>
<sequence length="224" mass="23362">MHLLTTANQALNLLPLLSLALALPSSLTPRTCGTVLPPSNFYQISQGPAVLRNNTGDRGPFFNPSAPPGQQTTFSFFVAEYANDDGKQDLVASFKDVPCPPAGRGPYAVQFAFDGTVGATTTGNTKIDVFAITGDLPTQTVNGVMSEVPTWDNIAAQTGSLIGTFAFPASGSASSVVYINSVTCTPTINLRFSIADPNGDTPADDGTVTYAQDGVMGLQIQYGC</sequence>
<organism evidence="2 3">
    <name type="scientific">Letharia lupina</name>
    <dbReference type="NCBI Taxonomy" id="560253"/>
    <lineage>
        <taxon>Eukaryota</taxon>
        <taxon>Fungi</taxon>
        <taxon>Dikarya</taxon>
        <taxon>Ascomycota</taxon>
        <taxon>Pezizomycotina</taxon>
        <taxon>Lecanoromycetes</taxon>
        <taxon>OSLEUM clade</taxon>
        <taxon>Lecanoromycetidae</taxon>
        <taxon>Lecanorales</taxon>
        <taxon>Lecanorineae</taxon>
        <taxon>Parmeliaceae</taxon>
        <taxon>Letharia</taxon>
    </lineage>
</organism>
<accession>A0A8H6F9K9</accession>
<keyword evidence="3" id="KW-1185">Reference proteome</keyword>
<dbReference type="AlphaFoldDB" id="A0A8H6F9K9"/>
<evidence type="ECO:0000313" key="2">
    <source>
        <dbReference type="EMBL" id="KAF6219694.1"/>
    </source>
</evidence>
<feature type="chain" id="PRO_5034915003" evidence="1">
    <location>
        <begin position="23"/>
        <end position="224"/>
    </location>
</feature>
<gene>
    <name evidence="2" type="ORF">HO133_004163</name>
</gene>
<dbReference type="GeneID" id="59332572"/>